<feature type="transmembrane region" description="Helical" evidence="1">
    <location>
        <begin position="6"/>
        <end position="24"/>
    </location>
</feature>
<dbReference type="AlphaFoldDB" id="E6QNW5"/>
<protein>
    <submittedName>
        <fullName evidence="2">Uncharacterized protein</fullName>
    </submittedName>
</protein>
<gene>
    <name evidence="2" type="ORF">CARN6_2465</name>
</gene>
<sequence length="28" mass="3398">MTWAKFGHFAIFAYLYLFSALIIFRKKN</sequence>
<comment type="caution">
    <text evidence="2">The sequence shown here is derived from an EMBL/GenBank/DDBJ whole genome shotgun (WGS) entry which is preliminary data.</text>
</comment>
<organism evidence="2">
    <name type="scientific">mine drainage metagenome</name>
    <dbReference type="NCBI Taxonomy" id="410659"/>
    <lineage>
        <taxon>unclassified sequences</taxon>
        <taxon>metagenomes</taxon>
        <taxon>ecological metagenomes</taxon>
    </lineage>
</organism>
<dbReference type="EMBL" id="CABQ01000293">
    <property type="protein sequence ID" value="CBI08936.1"/>
    <property type="molecule type" value="Genomic_DNA"/>
</dbReference>
<keyword evidence="1" id="KW-0812">Transmembrane</keyword>
<proteinExistence type="predicted"/>
<accession>E6QNW5</accession>
<evidence type="ECO:0000256" key="1">
    <source>
        <dbReference type="SAM" id="Phobius"/>
    </source>
</evidence>
<reference evidence="2" key="1">
    <citation type="submission" date="2009-10" db="EMBL/GenBank/DDBJ databases">
        <title>Diversity of trophic interactions inside an arsenic-rich microbial ecosystem.</title>
        <authorList>
            <person name="Bertin P.N."/>
            <person name="Heinrich-Salmeron A."/>
            <person name="Pelletier E."/>
            <person name="Goulhen-Chollet F."/>
            <person name="Arsene-Ploetze F."/>
            <person name="Gallien S."/>
            <person name="Calteau A."/>
            <person name="Vallenet D."/>
            <person name="Casiot C."/>
            <person name="Chane-Woon-Ming B."/>
            <person name="Giloteaux L."/>
            <person name="Barakat M."/>
            <person name="Bonnefoy V."/>
            <person name="Bruneel O."/>
            <person name="Chandler M."/>
            <person name="Cleiss J."/>
            <person name="Duran R."/>
            <person name="Elbaz-Poulichet F."/>
            <person name="Fonknechten N."/>
            <person name="Lauga B."/>
            <person name="Mornico D."/>
            <person name="Ortet P."/>
            <person name="Schaeffer C."/>
            <person name="Siguier P."/>
            <person name="Alexander Thil Smith A."/>
            <person name="Van Dorsselaer A."/>
            <person name="Weissenbach J."/>
            <person name="Medigue C."/>
            <person name="Le Paslier D."/>
        </authorList>
    </citation>
    <scope>NUCLEOTIDE SEQUENCE</scope>
</reference>
<name>E6QNW5_9ZZZZ</name>
<keyword evidence="1" id="KW-0472">Membrane</keyword>
<evidence type="ECO:0000313" key="2">
    <source>
        <dbReference type="EMBL" id="CBI08936.1"/>
    </source>
</evidence>
<keyword evidence="1" id="KW-1133">Transmembrane helix</keyword>